<dbReference type="EMBL" id="FOGZ01000003">
    <property type="protein sequence ID" value="SER60416.1"/>
    <property type="molecule type" value="Genomic_DNA"/>
</dbReference>
<evidence type="ECO:0000313" key="2">
    <source>
        <dbReference type="Proteomes" id="UP000198815"/>
    </source>
</evidence>
<evidence type="ECO:0000313" key="1">
    <source>
        <dbReference type="EMBL" id="SER60416.1"/>
    </source>
</evidence>
<name>A0A1H9QIT1_9ACTN</name>
<accession>A0A1H9QIT1</accession>
<keyword evidence="2" id="KW-1185">Reference proteome</keyword>
<proteinExistence type="predicted"/>
<dbReference type="Proteomes" id="UP000198815">
    <property type="component" value="Unassembled WGS sequence"/>
</dbReference>
<dbReference type="AlphaFoldDB" id="A0A1H9QIT1"/>
<gene>
    <name evidence="1" type="ORF">SAMN05443377_103143</name>
</gene>
<protein>
    <submittedName>
        <fullName evidence="1">Uncharacterized protein</fullName>
    </submittedName>
</protein>
<organism evidence="1 2">
    <name type="scientific">Propionibacterium cyclohexanicum</name>
    <dbReference type="NCBI Taxonomy" id="64702"/>
    <lineage>
        <taxon>Bacteria</taxon>
        <taxon>Bacillati</taxon>
        <taxon>Actinomycetota</taxon>
        <taxon>Actinomycetes</taxon>
        <taxon>Propionibacteriales</taxon>
        <taxon>Propionibacteriaceae</taxon>
        <taxon>Propionibacterium</taxon>
    </lineage>
</organism>
<sequence>MLVYDRYPFAVKGMNKHGFNKSNPIRLMNHRAPPRSLALEGLSALLPLDDYLRLETYS</sequence>
<reference evidence="1 2" key="1">
    <citation type="submission" date="2016-10" db="EMBL/GenBank/DDBJ databases">
        <authorList>
            <person name="de Groot N.N."/>
        </authorList>
    </citation>
    <scope>NUCLEOTIDE SEQUENCE [LARGE SCALE GENOMIC DNA]</scope>
    <source>
        <strain evidence="1 2">DSM 16859</strain>
    </source>
</reference>